<gene>
    <name evidence="4" type="ORF">IPP15_19210</name>
</gene>
<name>A0A9D7SYB7_9BACT</name>
<feature type="coiled-coil region" evidence="1">
    <location>
        <begin position="25"/>
        <end position="73"/>
    </location>
</feature>
<feature type="signal peptide" evidence="3">
    <location>
        <begin position="1"/>
        <end position="18"/>
    </location>
</feature>
<evidence type="ECO:0000256" key="3">
    <source>
        <dbReference type="SAM" id="SignalP"/>
    </source>
</evidence>
<evidence type="ECO:0000313" key="5">
    <source>
        <dbReference type="Proteomes" id="UP000808337"/>
    </source>
</evidence>
<keyword evidence="2" id="KW-1133">Transmembrane helix</keyword>
<reference evidence="4 5" key="1">
    <citation type="submission" date="2020-10" db="EMBL/GenBank/DDBJ databases">
        <title>Connecting structure to function with the recovery of over 1000 high-quality activated sludge metagenome-assembled genomes encoding full-length rRNA genes using long-read sequencing.</title>
        <authorList>
            <person name="Singleton C.M."/>
            <person name="Petriglieri F."/>
            <person name="Kristensen J.M."/>
            <person name="Kirkegaard R.H."/>
            <person name="Michaelsen T.Y."/>
            <person name="Andersen M.H."/>
            <person name="Karst S.M."/>
            <person name="Dueholm M.S."/>
            <person name="Nielsen P.H."/>
            <person name="Albertsen M."/>
        </authorList>
    </citation>
    <scope>NUCLEOTIDE SEQUENCE [LARGE SCALE GENOMIC DNA]</scope>
    <source>
        <strain evidence="4">Ribe_18-Q3-R11-54_MAXAC.273</strain>
    </source>
</reference>
<evidence type="ECO:0000313" key="4">
    <source>
        <dbReference type="EMBL" id="MBK9984466.1"/>
    </source>
</evidence>
<protein>
    <submittedName>
        <fullName evidence="4">Septum formation initiator</fullName>
    </submittedName>
</protein>
<dbReference type="AlphaFoldDB" id="A0A9D7SYB7"/>
<evidence type="ECO:0000256" key="1">
    <source>
        <dbReference type="SAM" id="Coils"/>
    </source>
</evidence>
<organism evidence="4 5">
    <name type="scientific">Candidatus Opimibacter skivensis</name>
    <dbReference type="NCBI Taxonomy" id="2982028"/>
    <lineage>
        <taxon>Bacteria</taxon>
        <taxon>Pseudomonadati</taxon>
        <taxon>Bacteroidota</taxon>
        <taxon>Saprospiria</taxon>
        <taxon>Saprospirales</taxon>
        <taxon>Saprospiraceae</taxon>
        <taxon>Candidatus Opimibacter</taxon>
    </lineage>
</organism>
<sequence length="301" mass="33153">MKQTILFVILLANVNVFAQTEVLTNEALINELKSLKTSIQILQNENSKLKSEVGNLKSQISDANKSIESLQIQTQSNINFIAKTANDLGVKISTTETNANQKFTEVDKSVNSNALYGIIGLLSAVLLSGLLYWLLSNRQKSDKTEVLENLNETKTSIEESLVKELGKQTDLIESELKLLTQQKAESPTIAIPGADHSLALKVANEINLIEKNINLMDSKTKGLKQLQASVGKLKDNLSANGYEMPELLGKNFHQGMKVIVTSTIPDENLEKDSEVITKVLIPQVNYNDKMIQTAQIETSKG</sequence>
<dbReference type="Proteomes" id="UP000808337">
    <property type="component" value="Unassembled WGS sequence"/>
</dbReference>
<keyword evidence="2" id="KW-0472">Membrane</keyword>
<dbReference type="EMBL" id="JADKGY010000029">
    <property type="protein sequence ID" value="MBK9984466.1"/>
    <property type="molecule type" value="Genomic_DNA"/>
</dbReference>
<proteinExistence type="predicted"/>
<accession>A0A9D7SYB7</accession>
<evidence type="ECO:0000256" key="2">
    <source>
        <dbReference type="SAM" id="Phobius"/>
    </source>
</evidence>
<keyword evidence="2" id="KW-0812">Transmembrane</keyword>
<keyword evidence="1" id="KW-0175">Coiled coil</keyword>
<keyword evidence="3" id="KW-0732">Signal</keyword>
<comment type="caution">
    <text evidence="4">The sequence shown here is derived from an EMBL/GenBank/DDBJ whole genome shotgun (WGS) entry which is preliminary data.</text>
</comment>
<feature type="transmembrane region" description="Helical" evidence="2">
    <location>
        <begin position="114"/>
        <end position="135"/>
    </location>
</feature>
<feature type="chain" id="PRO_5038495148" evidence="3">
    <location>
        <begin position="19"/>
        <end position="301"/>
    </location>
</feature>